<dbReference type="Gene3D" id="2.40.30.170">
    <property type="match status" value="1"/>
</dbReference>
<reference evidence="6 7" key="1">
    <citation type="submission" date="2020-02" db="EMBL/GenBank/DDBJ databases">
        <title>Albibacoteraceae fam. nov., the first described family within the subdivision 4 Verrucomicrobia.</title>
        <authorList>
            <person name="Xi F."/>
        </authorList>
    </citation>
    <scope>NUCLEOTIDE SEQUENCE [LARGE SCALE GENOMIC DNA]</scope>
    <source>
        <strain evidence="6 7">CK1056</strain>
    </source>
</reference>
<evidence type="ECO:0000256" key="2">
    <source>
        <dbReference type="SAM" id="Coils"/>
    </source>
</evidence>
<dbReference type="Proteomes" id="UP000478417">
    <property type="component" value="Unassembled WGS sequence"/>
</dbReference>
<dbReference type="AlphaFoldDB" id="A0A6B2LXY7"/>
<feature type="transmembrane region" description="Helical" evidence="4">
    <location>
        <begin position="7"/>
        <end position="26"/>
    </location>
</feature>
<protein>
    <submittedName>
        <fullName evidence="6">Efflux RND transporter periplasmic adaptor subunit</fullName>
    </submittedName>
</protein>
<keyword evidence="4" id="KW-0472">Membrane</keyword>
<dbReference type="SUPFAM" id="SSF111369">
    <property type="entry name" value="HlyD-like secretion proteins"/>
    <property type="match status" value="1"/>
</dbReference>
<dbReference type="PANTHER" id="PTHR30469">
    <property type="entry name" value="MULTIDRUG RESISTANCE PROTEIN MDTA"/>
    <property type="match status" value="1"/>
</dbReference>
<feature type="coiled-coil region" evidence="2">
    <location>
        <begin position="110"/>
        <end position="184"/>
    </location>
</feature>
<dbReference type="Gene3D" id="2.40.50.100">
    <property type="match status" value="1"/>
</dbReference>
<dbReference type="EMBL" id="JAAGNX010000001">
    <property type="protein sequence ID" value="NDV60906.1"/>
    <property type="molecule type" value="Genomic_DNA"/>
</dbReference>
<gene>
    <name evidence="6" type="ORF">G0Q06_00405</name>
</gene>
<keyword evidence="4" id="KW-0812">Transmembrane</keyword>
<evidence type="ECO:0000313" key="7">
    <source>
        <dbReference type="Proteomes" id="UP000478417"/>
    </source>
</evidence>
<keyword evidence="4" id="KW-1133">Transmembrane helix</keyword>
<dbReference type="Pfam" id="PF25917">
    <property type="entry name" value="BSH_RND"/>
    <property type="match status" value="1"/>
</dbReference>
<evidence type="ECO:0000256" key="4">
    <source>
        <dbReference type="SAM" id="Phobius"/>
    </source>
</evidence>
<evidence type="ECO:0000256" key="3">
    <source>
        <dbReference type="SAM" id="MobiDB-lite"/>
    </source>
</evidence>
<feature type="domain" description="Multidrug resistance protein MdtA-like barrel-sandwich hybrid" evidence="5">
    <location>
        <begin position="70"/>
        <end position="207"/>
    </location>
</feature>
<evidence type="ECO:0000313" key="6">
    <source>
        <dbReference type="EMBL" id="NDV60906.1"/>
    </source>
</evidence>
<dbReference type="NCBIfam" id="TIGR01730">
    <property type="entry name" value="RND_mfp"/>
    <property type="match status" value="1"/>
</dbReference>
<proteinExistence type="inferred from homology"/>
<dbReference type="InterPro" id="IPR006143">
    <property type="entry name" value="RND_pump_MFP"/>
</dbReference>
<feature type="region of interest" description="Disordered" evidence="3">
    <location>
        <begin position="386"/>
        <end position="412"/>
    </location>
</feature>
<comment type="caution">
    <text evidence="6">The sequence shown here is derived from an EMBL/GenBank/DDBJ whole genome shotgun (WGS) entry which is preliminary data.</text>
</comment>
<dbReference type="PANTHER" id="PTHR30469:SF12">
    <property type="entry name" value="MULTIDRUG RESISTANCE PROTEIN MDTA"/>
    <property type="match status" value="1"/>
</dbReference>
<dbReference type="InterPro" id="IPR058625">
    <property type="entry name" value="MdtA-like_BSH"/>
</dbReference>
<name>A0A6B2LXY7_9BACT</name>
<organism evidence="6 7">
    <name type="scientific">Oceanipulchritudo coccoides</name>
    <dbReference type="NCBI Taxonomy" id="2706888"/>
    <lineage>
        <taxon>Bacteria</taxon>
        <taxon>Pseudomonadati</taxon>
        <taxon>Verrucomicrobiota</taxon>
        <taxon>Opitutia</taxon>
        <taxon>Puniceicoccales</taxon>
        <taxon>Oceanipulchritudinaceae</taxon>
        <taxon>Oceanipulchritudo</taxon>
    </lineage>
</organism>
<evidence type="ECO:0000256" key="1">
    <source>
        <dbReference type="ARBA" id="ARBA00009477"/>
    </source>
</evidence>
<keyword evidence="2" id="KW-0175">Coiled coil</keyword>
<comment type="similarity">
    <text evidence="1">Belongs to the membrane fusion protein (MFP) (TC 8.A.1) family.</text>
</comment>
<keyword evidence="7" id="KW-1185">Reference proteome</keyword>
<accession>A0A6B2LXY7</accession>
<evidence type="ECO:0000259" key="5">
    <source>
        <dbReference type="Pfam" id="PF25917"/>
    </source>
</evidence>
<sequence>MKKLLRLFLPVLILGGGILFIVYLNLTKPVTERRKPPEPIVQVDAVRLQPETYTITIRSQGSVRARTESTLIPEVSGRILSISSNFREGGFFSKGDILLEIDSSDYLTALTVAEANLAEARVRMAEEEAQSGQARRDWERLGSGETPSDLVLRSPQLALARANVAAAEARVQQARRDLDRTRVSAPYDGRVLTKRVDVGQVVSPGNLLAEIYAVDYAEIRLPLTTDQYAMLDMAPVARGAEQDEQVDIPVRLFAQFGQETISWTGRITRVEGAIDTRNRQVYVVAQVDDPYGSVHSRPLKVGLFVEAEIGGKTLEDVFVLPRTALRESKFVLTIDSEKRLKRVPVTPLWADSEEIIFFEESIAPGTLVSLTQMALAIDGMHVQPSVVTDESGPAEMEIDPETLASKSPVPSP</sequence>
<dbReference type="GO" id="GO:0015562">
    <property type="term" value="F:efflux transmembrane transporter activity"/>
    <property type="evidence" value="ECO:0007669"/>
    <property type="project" value="TreeGrafter"/>
</dbReference>
<dbReference type="Gene3D" id="1.10.287.470">
    <property type="entry name" value="Helix hairpin bin"/>
    <property type="match status" value="1"/>
</dbReference>
<dbReference type="GO" id="GO:1990281">
    <property type="term" value="C:efflux pump complex"/>
    <property type="evidence" value="ECO:0007669"/>
    <property type="project" value="TreeGrafter"/>
</dbReference>
<dbReference type="RefSeq" id="WP_163961347.1">
    <property type="nucleotide sequence ID" value="NZ_JAAGNX010000001.1"/>
</dbReference>